<evidence type="ECO:0000313" key="2">
    <source>
        <dbReference type="Proteomes" id="UP000887013"/>
    </source>
</evidence>
<reference evidence="1" key="1">
    <citation type="submission" date="2020-08" db="EMBL/GenBank/DDBJ databases">
        <title>Multicomponent nature underlies the extraordinary mechanical properties of spider dragline silk.</title>
        <authorList>
            <person name="Kono N."/>
            <person name="Nakamura H."/>
            <person name="Mori M."/>
            <person name="Yoshida Y."/>
            <person name="Ohtoshi R."/>
            <person name="Malay A.D."/>
            <person name="Moran D.A.P."/>
            <person name="Tomita M."/>
            <person name="Numata K."/>
            <person name="Arakawa K."/>
        </authorList>
    </citation>
    <scope>NUCLEOTIDE SEQUENCE</scope>
</reference>
<name>A0A8X6UHS1_NEPPI</name>
<accession>A0A8X6UHS1</accession>
<comment type="caution">
    <text evidence="1">The sequence shown here is derived from an EMBL/GenBank/DDBJ whole genome shotgun (WGS) entry which is preliminary data.</text>
</comment>
<dbReference type="Proteomes" id="UP000887013">
    <property type="component" value="Unassembled WGS sequence"/>
</dbReference>
<gene>
    <name evidence="1" type="ORF">NPIL_200181</name>
</gene>
<dbReference type="EMBL" id="BMAW01079675">
    <property type="protein sequence ID" value="GFU16278.1"/>
    <property type="molecule type" value="Genomic_DNA"/>
</dbReference>
<evidence type="ECO:0000313" key="1">
    <source>
        <dbReference type="EMBL" id="GFU16278.1"/>
    </source>
</evidence>
<organism evidence="1 2">
    <name type="scientific">Nephila pilipes</name>
    <name type="common">Giant wood spider</name>
    <name type="synonym">Nephila maculata</name>
    <dbReference type="NCBI Taxonomy" id="299642"/>
    <lineage>
        <taxon>Eukaryota</taxon>
        <taxon>Metazoa</taxon>
        <taxon>Ecdysozoa</taxon>
        <taxon>Arthropoda</taxon>
        <taxon>Chelicerata</taxon>
        <taxon>Arachnida</taxon>
        <taxon>Araneae</taxon>
        <taxon>Araneomorphae</taxon>
        <taxon>Entelegynae</taxon>
        <taxon>Araneoidea</taxon>
        <taxon>Nephilidae</taxon>
        <taxon>Nephila</taxon>
    </lineage>
</organism>
<dbReference type="AlphaFoldDB" id="A0A8X6UHS1"/>
<sequence length="93" mass="10536">MINQTLRTTHMSSLKEWTKEKSWRDDILPDCLRSIAVAASRLPTGHDCLYAHLCRFRIVDSPACSLCCSDVAMNADHLPVCSSLTKNCIYSRY</sequence>
<proteinExistence type="predicted"/>
<protein>
    <submittedName>
        <fullName evidence="1">Uncharacterized protein</fullName>
    </submittedName>
</protein>
<keyword evidence="2" id="KW-1185">Reference proteome</keyword>